<evidence type="ECO:0000256" key="5">
    <source>
        <dbReference type="ARBA" id="ARBA00022989"/>
    </source>
</evidence>
<comment type="subcellular location">
    <subcellularLocation>
        <location evidence="1">Membrane</location>
        <topology evidence="1">Multi-pass membrane protein</topology>
    </subcellularLocation>
</comment>
<keyword evidence="6 8" id="KW-0472">Membrane</keyword>
<name>A0A8J3JN77_9ACTN</name>
<evidence type="ECO:0000256" key="3">
    <source>
        <dbReference type="ARBA" id="ARBA00022692"/>
    </source>
</evidence>
<feature type="transmembrane region" description="Helical" evidence="8">
    <location>
        <begin position="6"/>
        <end position="26"/>
    </location>
</feature>
<evidence type="ECO:0000256" key="2">
    <source>
        <dbReference type="ARBA" id="ARBA00004829"/>
    </source>
</evidence>
<dbReference type="GO" id="GO:0016020">
    <property type="term" value="C:membrane"/>
    <property type="evidence" value="ECO:0007669"/>
    <property type="project" value="UniProtKB-SubCell"/>
</dbReference>
<keyword evidence="3 8" id="KW-0812">Transmembrane</keyword>
<feature type="domain" description="Lycopene cyclase" evidence="9">
    <location>
        <begin position="6"/>
        <end position="93"/>
    </location>
</feature>
<dbReference type="Pfam" id="PF18916">
    <property type="entry name" value="Lycopene_cyc"/>
    <property type="match status" value="1"/>
</dbReference>
<feature type="transmembrane region" description="Helical" evidence="8">
    <location>
        <begin position="80"/>
        <end position="97"/>
    </location>
</feature>
<proteinExistence type="predicted"/>
<evidence type="ECO:0000256" key="7">
    <source>
        <dbReference type="ARBA" id="ARBA00023235"/>
    </source>
</evidence>
<dbReference type="EMBL" id="BONF01000016">
    <property type="protein sequence ID" value="GIF81813.1"/>
    <property type="molecule type" value="Genomic_DNA"/>
</dbReference>
<evidence type="ECO:0000313" key="10">
    <source>
        <dbReference type="EMBL" id="GIF81813.1"/>
    </source>
</evidence>
<dbReference type="GO" id="GO:0016872">
    <property type="term" value="F:intramolecular lyase activity"/>
    <property type="evidence" value="ECO:0007669"/>
    <property type="project" value="InterPro"/>
</dbReference>
<evidence type="ECO:0000256" key="1">
    <source>
        <dbReference type="ARBA" id="ARBA00004141"/>
    </source>
</evidence>
<dbReference type="Proteomes" id="UP000601223">
    <property type="component" value="Unassembled WGS sequence"/>
</dbReference>
<keyword evidence="5 8" id="KW-1133">Transmembrane helix</keyword>
<evidence type="ECO:0000259" key="9">
    <source>
        <dbReference type="Pfam" id="PF18916"/>
    </source>
</evidence>
<dbReference type="AlphaFoldDB" id="A0A8J3JN77"/>
<comment type="caution">
    <text evidence="10">The sequence shown here is derived from an EMBL/GenBank/DDBJ whole genome shotgun (WGS) entry which is preliminary data.</text>
</comment>
<dbReference type="NCBIfam" id="TIGR03462">
    <property type="entry name" value="CarR_dom_SF"/>
    <property type="match status" value="1"/>
</dbReference>
<evidence type="ECO:0000313" key="11">
    <source>
        <dbReference type="Proteomes" id="UP000601223"/>
    </source>
</evidence>
<keyword evidence="7" id="KW-0413">Isomerase</keyword>
<evidence type="ECO:0000256" key="6">
    <source>
        <dbReference type="ARBA" id="ARBA00023136"/>
    </source>
</evidence>
<reference evidence="10 11" key="1">
    <citation type="submission" date="2021-01" db="EMBL/GenBank/DDBJ databases">
        <title>Whole genome shotgun sequence of Catellatospora bangladeshensis NBRC 107357.</title>
        <authorList>
            <person name="Komaki H."/>
            <person name="Tamura T."/>
        </authorList>
    </citation>
    <scope>NUCLEOTIDE SEQUENCE [LARGE SCALE GENOMIC DNA]</scope>
    <source>
        <strain evidence="10 11">NBRC 107357</strain>
    </source>
</reference>
<gene>
    <name evidence="10" type="ORF">Cba03nite_31620</name>
</gene>
<dbReference type="InterPro" id="IPR017825">
    <property type="entry name" value="Lycopene_cyclase_dom"/>
</dbReference>
<organism evidence="10 11">
    <name type="scientific">Catellatospora bangladeshensis</name>
    <dbReference type="NCBI Taxonomy" id="310355"/>
    <lineage>
        <taxon>Bacteria</taxon>
        <taxon>Bacillati</taxon>
        <taxon>Actinomycetota</taxon>
        <taxon>Actinomycetes</taxon>
        <taxon>Micromonosporales</taxon>
        <taxon>Micromonosporaceae</taxon>
        <taxon>Catellatospora</taxon>
    </lineage>
</organism>
<dbReference type="GO" id="GO:0016117">
    <property type="term" value="P:carotenoid biosynthetic process"/>
    <property type="evidence" value="ECO:0007669"/>
    <property type="project" value="UniProtKB-KW"/>
</dbReference>
<keyword evidence="11" id="KW-1185">Reference proteome</keyword>
<keyword evidence="4" id="KW-0125">Carotenoid biosynthesis</keyword>
<feature type="transmembrane region" description="Helical" evidence="8">
    <location>
        <begin position="33"/>
        <end position="51"/>
    </location>
</feature>
<sequence>MGEYTVAAVAACLAVVGLELGVWRTGLLRSGRYWGTLAISLLFMVPVDGWLTRADATVVHYAPDAITGLRVPWDIPVEDYAFGYALITLTLLLWVRAGRGAADA</sequence>
<evidence type="ECO:0000256" key="8">
    <source>
        <dbReference type="SAM" id="Phobius"/>
    </source>
</evidence>
<protein>
    <submittedName>
        <fullName evidence="10">Lycopene cyclase</fullName>
    </submittedName>
</protein>
<comment type="pathway">
    <text evidence="2">Carotenoid biosynthesis.</text>
</comment>
<evidence type="ECO:0000256" key="4">
    <source>
        <dbReference type="ARBA" id="ARBA00022746"/>
    </source>
</evidence>
<dbReference type="RefSeq" id="WP_203746425.1">
    <property type="nucleotide sequence ID" value="NZ_BONF01000016.1"/>
</dbReference>
<dbReference type="GO" id="GO:0045436">
    <property type="term" value="F:lycopene beta cyclase activity"/>
    <property type="evidence" value="ECO:0007669"/>
    <property type="project" value="UniProtKB-ARBA"/>
</dbReference>
<accession>A0A8J3JN77</accession>